<keyword evidence="2" id="KW-1185">Reference proteome</keyword>
<dbReference type="EMBL" id="LLXI01003579">
    <property type="protein sequence ID" value="PKY59460.1"/>
    <property type="molecule type" value="Genomic_DNA"/>
</dbReference>
<accession>A0A2I1HKT1</accession>
<protein>
    <submittedName>
        <fullName evidence="1">Uncharacterized protein</fullName>
    </submittedName>
</protein>
<dbReference type="AlphaFoldDB" id="A0A2I1HKT1"/>
<gene>
    <name evidence="1" type="ORF">RhiirA4_550377</name>
</gene>
<name>A0A2I1HKT1_9GLOM</name>
<evidence type="ECO:0000313" key="2">
    <source>
        <dbReference type="Proteomes" id="UP000234323"/>
    </source>
</evidence>
<reference evidence="1 2" key="1">
    <citation type="submission" date="2015-10" db="EMBL/GenBank/DDBJ databases">
        <title>Genome analyses suggest a sexual origin of heterokaryosis in a supposedly ancient asexual fungus.</title>
        <authorList>
            <person name="Ropars J."/>
            <person name="Sedzielewska K."/>
            <person name="Noel J."/>
            <person name="Charron P."/>
            <person name="Farinelli L."/>
            <person name="Marton T."/>
            <person name="Kruger M."/>
            <person name="Pelin A."/>
            <person name="Brachmann A."/>
            <person name="Corradi N."/>
        </authorList>
    </citation>
    <scope>NUCLEOTIDE SEQUENCE [LARGE SCALE GENOMIC DNA]</scope>
    <source>
        <strain evidence="1 2">A4</strain>
    </source>
</reference>
<dbReference type="VEuPathDB" id="FungiDB:RhiirA1_480068"/>
<dbReference type="Proteomes" id="UP000234323">
    <property type="component" value="Unassembled WGS sequence"/>
</dbReference>
<comment type="caution">
    <text evidence="1">The sequence shown here is derived from an EMBL/GenBank/DDBJ whole genome shotgun (WGS) entry which is preliminary data.</text>
</comment>
<sequence>MSNMGDSLGQFVENGFLKKLFDKNPQYPVDKAQFLVDMFGESVNPNHFAQQAAAMNSDGIF</sequence>
<organism evidence="1 2">
    <name type="scientific">Rhizophagus irregularis</name>
    <dbReference type="NCBI Taxonomy" id="588596"/>
    <lineage>
        <taxon>Eukaryota</taxon>
        <taxon>Fungi</taxon>
        <taxon>Fungi incertae sedis</taxon>
        <taxon>Mucoromycota</taxon>
        <taxon>Glomeromycotina</taxon>
        <taxon>Glomeromycetes</taxon>
        <taxon>Glomerales</taxon>
        <taxon>Glomeraceae</taxon>
        <taxon>Rhizophagus</taxon>
    </lineage>
</organism>
<proteinExistence type="predicted"/>
<evidence type="ECO:0000313" key="1">
    <source>
        <dbReference type="EMBL" id="PKY59460.1"/>
    </source>
</evidence>